<dbReference type="EMBL" id="CP040812">
    <property type="protein sequence ID" value="QCY71403.1"/>
    <property type="molecule type" value="Genomic_DNA"/>
</dbReference>
<sequence>MFLPALMLVATSLVIFWKFARNAVKVTSSHSIEKMTAYDRLKRISGYYWAIFICFIFMTFIYSLAPEYYFIFFPIEKLHHPLINQTGMLILKIAVVWILIAQLQIDKELYKYSRDIESLSAMELIRYSEKRLLSGMLVLFIGLVTTITNLIGFVLVFISCLVYYKIFKTNRNLENWN</sequence>
<accession>A0A5B7X9T6</accession>
<evidence type="ECO:0000256" key="1">
    <source>
        <dbReference type="SAM" id="Phobius"/>
    </source>
</evidence>
<feature type="transmembrane region" description="Helical" evidence="1">
    <location>
        <begin position="137"/>
        <end position="164"/>
    </location>
</feature>
<feature type="transmembrane region" description="Helical" evidence="1">
    <location>
        <begin position="46"/>
        <end position="65"/>
    </location>
</feature>
<protein>
    <submittedName>
        <fullName evidence="2">Uncharacterized protein</fullName>
    </submittedName>
</protein>
<dbReference type="Proteomes" id="UP000309016">
    <property type="component" value="Chromosome"/>
</dbReference>
<evidence type="ECO:0000313" key="3">
    <source>
        <dbReference type="Proteomes" id="UP000309016"/>
    </source>
</evidence>
<gene>
    <name evidence="2" type="ORF">FHG64_08600</name>
</gene>
<keyword evidence="3" id="KW-1185">Reference proteome</keyword>
<keyword evidence="1" id="KW-0472">Membrane</keyword>
<proteinExistence type="predicted"/>
<feature type="transmembrane region" description="Helical" evidence="1">
    <location>
        <begin position="86"/>
        <end position="105"/>
    </location>
</feature>
<name>A0A5B7X9T6_9FLAO</name>
<dbReference type="KEGG" id="afla:FHG64_08600"/>
<reference evidence="2 3" key="1">
    <citation type="submission" date="2019-06" db="EMBL/GenBank/DDBJ databases">
        <title>Complete genome sequence of Antarcticibacterium flavum KCTC 52984T from an Antarctic marine sediment.</title>
        <authorList>
            <person name="Lee Y.M."/>
            <person name="Shin S.C."/>
        </authorList>
    </citation>
    <scope>NUCLEOTIDE SEQUENCE [LARGE SCALE GENOMIC DNA]</scope>
    <source>
        <strain evidence="2 3">KCTC 52984</strain>
    </source>
</reference>
<keyword evidence="1" id="KW-0812">Transmembrane</keyword>
<dbReference type="OrthoDB" id="978538at2"/>
<keyword evidence="1" id="KW-1133">Transmembrane helix</keyword>
<evidence type="ECO:0000313" key="2">
    <source>
        <dbReference type="EMBL" id="QCY71403.1"/>
    </source>
</evidence>
<organism evidence="2 3">
    <name type="scientific">Antarcticibacterium flavum</name>
    <dbReference type="NCBI Taxonomy" id="2058175"/>
    <lineage>
        <taxon>Bacteria</taxon>
        <taxon>Pseudomonadati</taxon>
        <taxon>Bacteroidota</taxon>
        <taxon>Flavobacteriia</taxon>
        <taxon>Flavobacteriales</taxon>
        <taxon>Flavobacteriaceae</taxon>
        <taxon>Antarcticibacterium</taxon>
    </lineage>
</organism>
<dbReference type="AlphaFoldDB" id="A0A5B7X9T6"/>